<feature type="transmembrane region" description="Helical" evidence="1">
    <location>
        <begin position="49"/>
        <end position="70"/>
    </location>
</feature>
<sequence>MEDEIEKTLHSLDGIERAEPKPFLYTRIQGRIERRRADTYSRIWQLKPAYVIASVALLIVLNVAAILVYNRSHRQSDTARPSIDAMASDYGLSFDIQ</sequence>
<keyword evidence="1" id="KW-1133">Transmembrane helix</keyword>
<dbReference type="OrthoDB" id="886712at2"/>
<evidence type="ECO:0000256" key="1">
    <source>
        <dbReference type="SAM" id="Phobius"/>
    </source>
</evidence>
<dbReference type="RefSeq" id="WP_071502846.1">
    <property type="nucleotide sequence ID" value="NZ_MORL01000004.1"/>
</dbReference>
<evidence type="ECO:0000313" key="3">
    <source>
        <dbReference type="Proteomes" id="UP000181790"/>
    </source>
</evidence>
<comment type="caution">
    <text evidence="2">The sequence shown here is derived from an EMBL/GenBank/DDBJ whole genome shotgun (WGS) entry which is preliminary data.</text>
</comment>
<evidence type="ECO:0000313" key="2">
    <source>
        <dbReference type="EMBL" id="OIN59163.1"/>
    </source>
</evidence>
<accession>A0A1S2VKA4</accession>
<dbReference type="EMBL" id="MORL01000004">
    <property type="protein sequence ID" value="OIN59163.1"/>
    <property type="molecule type" value="Genomic_DNA"/>
</dbReference>
<name>A0A1S2VKA4_9BACT</name>
<keyword evidence="1" id="KW-0812">Transmembrane</keyword>
<reference evidence="2 3" key="1">
    <citation type="submission" date="2016-10" db="EMBL/GenBank/DDBJ databases">
        <title>Arsenicibacter rosenii gen. nov., sp. nov., an efficient arsenic-methylating bacterium isolated from an arsenic-contaminated paddy soil.</title>
        <authorList>
            <person name="Huang K."/>
        </authorList>
    </citation>
    <scope>NUCLEOTIDE SEQUENCE [LARGE SCALE GENOMIC DNA]</scope>
    <source>
        <strain evidence="2 3">SM-1</strain>
    </source>
</reference>
<dbReference type="AlphaFoldDB" id="A0A1S2VKA4"/>
<proteinExistence type="predicted"/>
<keyword evidence="1" id="KW-0472">Membrane</keyword>
<organism evidence="2 3">
    <name type="scientific">Arsenicibacter rosenii</name>
    <dbReference type="NCBI Taxonomy" id="1750698"/>
    <lineage>
        <taxon>Bacteria</taxon>
        <taxon>Pseudomonadati</taxon>
        <taxon>Bacteroidota</taxon>
        <taxon>Cytophagia</taxon>
        <taxon>Cytophagales</taxon>
        <taxon>Spirosomataceae</taxon>
        <taxon>Arsenicibacter</taxon>
    </lineage>
</organism>
<protein>
    <submittedName>
        <fullName evidence="2">Uncharacterized protein</fullName>
    </submittedName>
</protein>
<dbReference type="Proteomes" id="UP000181790">
    <property type="component" value="Unassembled WGS sequence"/>
</dbReference>
<gene>
    <name evidence="2" type="ORF">BLX24_09190</name>
</gene>
<keyword evidence="3" id="KW-1185">Reference proteome</keyword>